<proteinExistence type="predicted"/>
<protein>
    <submittedName>
        <fullName evidence="4">Transcriptional regulator</fullName>
    </submittedName>
</protein>
<dbReference type="InterPro" id="IPR025194">
    <property type="entry name" value="RodZ-like_C"/>
</dbReference>
<dbReference type="PATRIC" id="fig|1423777.3.peg.1974"/>
<feature type="domain" description="Cytoskeleton protein RodZ-like C-terminal" evidence="3">
    <location>
        <begin position="228"/>
        <end position="288"/>
    </location>
</feature>
<evidence type="ECO:0000313" key="5">
    <source>
        <dbReference type="Proteomes" id="UP000051686"/>
    </source>
</evidence>
<dbReference type="Gene3D" id="1.10.260.40">
    <property type="entry name" value="lambda repressor-like DNA-binding domains"/>
    <property type="match status" value="1"/>
</dbReference>
<feature type="region of interest" description="Disordered" evidence="1">
    <location>
        <begin position="147"/>
        <end position="195"/>
    </location>
</feature>
<keyword evidence="2" id="KW-1133">Transmembrane helix</keyword>
<evidence type="ECO:0000259" key="3">
    <source>
        <dbReference type="Pfam" id="PF13464"/>
    </source>
</evidence>
<dbReference type="AlphaFoldDB" id="A0A0R1M9K4"/>
<dbReference type="GO" id="GO:0003677">
    <property type="term" value="F:DNA binding"/>
    <property type="evidence" value="ECO:0007669"/>
    <property type="project" value="InterPro"/>
</dbReference>
<feature type="compositionally biased region" description="Low complexity" evidence="1">
    <location>
        <begin position="153"/>
        <end position="162"/>
    </location>
</feature>
<keyword evidence="2" id="KW-0812">Transmembrane</keyword>
<feature type="transmembrane region" description="Helical" evidence="2">
    <location>
        <begin position="111"/>
        <end position="134"/>
    </location>
</feature>
<dbReference type="OrthoDB" id="9797543at2"/>
<dbReference type="Proteomes" id="UP000051686">
    <property type="component" value="Unassembled WGS sequence"/>
</dbReference>
<accession>A0A0R1M9K4</accession>
<dbReference type="PANTHER" id="PTHR34475">
    <property type="match status" value="1"/>
</dbReference>
<dbReference type="RefSeq" id="WP_057896726.1">
    <property type="nucleotide sequence ID" value="NZ_AZEH01000039.1"/>
</dbReference>
<sequence>MSEIGKTLKAARIEKGYTLDDLQQITKIQKRYLIAIEDEHFGALPGEFYVKAFIKQYAETVGLDPEQFLSTLGQGEKEKKEVNEKTAVVNKRSRTESTRESMEKTNTFNRFLNYLPSIIIIAVVVVILGSIYFVSWSNHRKTAQTQQIEKSSAKVAVSSQKTSSKKESAKSNSESKSKTDSSAKKSSTKKKKKSVKIQLASNSGSSFTYNLTGADKIKTVVLNISGSSAWSAVSVDGSQQWQGTLSDGQQHEVSLPDTATSVTINLGNSNATSLKINGKTFNFKKDNDSLTVRTLTINAKQ</sequence>
<dbReference type="Pfam" id="PF13464">
    <property type="entry name" value="RodZ_C"/>
    <property type="match status" value="1"/>
</dbReference>
<dbReference type="Pfam" id="PF13413">
    <property type="entry name" value="HTH_25"/>
    <property type="match status" value="1"/>
</dbReference>
<dbReference type="SUPFAM" id="SSF47413">
    <property type="entry name" value="lambda repressor-like DNA-binding domains"/>
    <property type="match status" value="1"/>
</dbReference>
<dbReference type="PANTHER" id="PTHR34475:SF1">
    <property type="entry name" value="CYTOSKELETON PROTEIN RODZ"/>
    <property type="match status" value="1"/>
</dbReference>
<feature type="compositionally biased region" description="Basic residues" evidence="1">
    <location>
        <begin position="186"/>
        <end position="195"/>
    </location>
</feature>
<gene>
    <name evidence="4" type="ORF">FD46_GL001917</name>
</gene>
<evidence type="ECO:0000256" key="1">
    <source>
        <dbReference type="SAM" id="MobiDB-lite"/>
    </source>
</evidence>
<dbReference type="InterPro" id="IPR010982">
    <property type="entry name" value="Lambda_DNA-bd_dom_sf"/>
</dbReference>
<organism evidence="4 5">
    <name type="scientific">Liquorilactobacillus oeni DSM 19972</name>
    <dbReference type="NCBI Taxonomy" id="1423777"/>
    <lineage>
        <taxon>Bacteria</taxon>
        <taxon>Bacillati</taxon>
        <taxon>Bacillota</taxon>
        <taxon>Bacilli</taxon>
        <taxon>Lactobacillales</taxon>
        <taxon>Lactobacillaceae</taxon>
        <taxon>Liquorilactobacillus</taxon>
    </lineage>
</organism>
<evidence type="ECO:0000313" key="4">
    <source>
        <dbReference type="EMBL" id="KRL04780.1"/>
    </source>
</evidence>
<reference evidence="4 5" key="1">
    <citation type="journal article" date="2015" name="Genome Announc.">
        <title>Expanding the biotechnology potential of lactobacilli through comparative genomics of 213 strains and associated genera.</title>
        <authorList>
            <person name="Sun Z."/>
            <person name="Harris H.M."/>
            <person name="McCann A."/>
            <person name="Guo C."/>
            <person name="Argimon S."/>
            <person name="Zhang W."/>
            <person name="Yang X."/>
            <person name="Jeffery I.B."/>
            <person name="Cooney J.C."/>
            <person name="Kagawa T.F."/>
            <person name="Liu W."/>
            <person name="Song Y."/>
            <person name="Salvetti E."/>
            <person name="Wrobel A."/>
            <person name="Rasinkangas P."/>
            <person name="Parkhill J."/>
            <person name="Rea M.C."/>
            <person name="O'Sullivan O."/>
            <person name="Ritari J."/>
            <person name="Douillard F.P."/>
            <person name="Paul Ross R."/>
            <person name="Yang R."/>
            <person name="Briner A.E."/>
            <person name="Felis G.E."/>
            <person name="de Vos W.M."/>
            <person name="Barrangou R."/>
            <person name="Klaenhammer T.R."/>
            <person name="Caufield P.W."/>
            <person name="Cui Y."/>
            <person name="Zhang H."/>
            <person name="O'Toole P.W."/>
        </authorList>
    </citation>
    <scope>NUCLEOTIDE SEQUENCE [LARGE SCALE GENOMIC DNA]</scope>
    <source>
        <strain evidence="4 5">DSM 19972</strain>
    </source>
</reference>
<feature type="compositionally biased region" description="Basic and acidic residues" evidence="1">
    <location>
        <begin position="164"/>
        <end position="183"/>
    </location>
</feature>
<dbReference type="STRING" id="1423777.FD46_GL001917"/>
<evidence type="ECO:0000256" key="2">
    <source>
        <dbReference type="SAM" id="Phobius"/>
    </source>
</evidence>
<keyword evidence="5" id="KW-1185">Reference proteome</keyword>
<comment type="caution">
    <text evidence="4">The sequence shown here is derived from an EMBL/GenBank/DDBJ whole genome shotgun (WGS) entry which is preliminary data.</text>
</comment>
<name>A0A0R1M9K4_9LACO</name>
<dbReference type="EMBL" id="AZEH01000039">
    <property type="protein sequence ID" value="KRL04780.1"/>
    <property type="molecule type" value="Genomic_DNA"/>
</dbReference>
<dbReference type="InterPro" id="IPR050400">
    <property type="entry name" value="Bact_Cytoskel_RodZ"/>
</dbReference>
<keyword evidence="2" id="KW-0472">Membrane</keyword>